<reference evidence="1 2" key="1">
    <citation type="submission" date="2013-02" db="EMBL/GenBank/DDBJ databases">
        <title>Draft Genome Sequence of Streptomyces afghaniensis, Which Produces Compounds of the Julimycin B-Complex.</title>
        <authorList>
            <person name="Gruening B.A."/>
            <person name="Praeg A."/>
            <person name="Erxleben A."/>
            <person name="Guenther S."/>
            <person name="Fiedler H.-P."/>
            <person name="Goodfellow M."/>
            <person name="Mueller M."/>
        </authorList>
    </citation>
    <scope>NUCLEOTIDE SEQUENCE [LARGE SCALE GENOMIC DNA]</scope>
    <source>
        <strain evidence="1 2">772</strain>
    </source>
</reference>
<keyword evidence="2" id="KW-1185">Reference proteome</keyword>
<proteinExistence type="predicted"/>
<gene>
    <name evidence="1" type="ORF">STAFG_7525</name>
</gene>
<dbReference type="PATRIC" id="fig|1283301.3.peg.7468"/>
<dbReference type="Proteomes" id="UP000015001">
    <property type="component" value="Unassembled WGS sequence"/>
</dbReference>
<evidence type="ECO:0000313" key="2">
    <source>
        <dbReference type="Proteomes" id="UP000015001"/>
    </source>
</evidence>
<protein>
    <submittedName>
        <fullName evidence="1">Uncharacterized protein</fullName>
    </submittedName>
</protein>
<sequence length="37" mass="4193">MKSAQHHQLAHQVIVILVVALLLKDSLEVKEFRSPDV</sequence>
<dbReference type="AlphaFoldDB" id="S4MPS5"/>
<dbReference type="HOGENOM" id="CLU_3348937_0_0_11"/>
<evidence type="ECO:0000313" key="1">
    <source>
        <dbReference type="EMBL" id="EPJ35457.1"/>
    </source>
</evidence>
<dbReference type="EMBL" id="AOPY01001633">
    <property type="protein sequence ID" value="EPJ35457.1"/>
    <property type="molecule type" value="Genomic_DNA"/>
</dbReference>
<comment type="caution">
    <text evidence="1">The sequence shown here is derived from an EMBL/GenBank/DDBJ whole genome shotgun (WGS) entry which is preliminary data.</text>
</comment>
<accession>S4MPS5</accession>
<organism evidence="1 2">
    <name type="scientific">Streptomyces afghaniensis 772</name>
    <dbReference type="NCBI Taxonomy" id="1283301"/>
    <lineage>
        <taxon>Bacteria</taxon>
        <taxon>Bacillati</taxon>
        <taxon>Actinomycetota</taxon>
        <taxon>Actinomycetes</taxon>
        <taxon>Kitasatosporales</taxon>
        <taxon>Streptomycetaceae</taxon>
        <taxon>Streptomyces</taxon>
    </lineage>
</organism>
<name>S4MPS5_9ACTN</name>